<dbReference type="Pfam" id="PF00440">
    <property type="entry name" value="TetR_N"/>
    <property type="match status" value="1"/>
</dbReference>
<dbReference type="Pfam" id="PF17754">
    <property type="entry name" value="TetR_C_14"/>
    <property type="match status" value="1"/>
</dbReference>
<feature type="domain" description="HTH tetR-type" evidence="6">
    <location>
        <begin position="47"/>
        <end position="107"/>
    </location>
</feature>
<evidence type="ECO:0000259" key="6">
    <source>
        <dbReference type="PROSITE" id="PS50977"/>
    </source>
</evidence>
<dbReference type="AlphaFoldDB" id="H5TFX7"/>
<evidence type="ECO:0000256" key="2">
    <source>
        <dbReference type="ARBA" id="ARBA00023125"/>
    </source>
</evidence>
<dbReference type="SUPFAM" id="SSF46689">
    <property type="entry name" value="Homeodomain-like"/>
    <property type="match status" value="1"/>
</dbReference>
<protein>
    <submittedName>
        <fullName evidence="7">TetR family transcriptional regulator</fullName>
    </submittedName>
</protein>
<evidence type="ECO:0000256" key="5">
    <source>
        <dbReference type="SAM" id="MobiDB-lite"/>
    </source>
</evidence>
<evidence type="ECO:0000313" key="8">
    <source>
        <dbReference type="Proteomes" id="UP000005038"/>
    </source>
</evidence>
<evidence type="ECO:0000256" key="1">
    <source>
        <dbReference type="ARBA" id="ARBA00023015"/>
    </source>
</evidence>
<evidence type="ECO:0000313" key="7">
    <source>
        <dbReference type="EMBL" id="GAB32385.1"/>
    </source>
</evidence>
<keyword evidence="3" id="KW-0804">Transcription</keyword>
<dbReference type="EMBL" id="BAFB01000005">
    <property type="protein sequence ID" value="GAB32385.1"/>
    <property type="molecule type" value="Genomic_DNA"/>
</dbReference>
<dbReference type="PROSITE" id="PS50977">
    <property type="entry name" value="HTH_TETR_2"/>
    <property type="match status" value="1"/>
</dbReference>
<sequence>MNPSDPTTSTAPEPPNAPGRRPPTTPRRRPSPTPRRRPAATPGRRPITTRDEISEIAIDMFTESGFENTSVDDIADAAGIARRTLFRYYPSKNAICWGDFDSHLDDMRMLLAGIPPELPIAQALTDALVSFNAVDDAYLDHHRRRMTLLLGVPALQAYSMLMYAEWRQVVAEFCARRLTLDVGDHIPQTIGWMCLGATLAAYEQWLADPEADLTALIVSGCATLTDGLRALG</sequence>
<feature type="compositionally biased region" description="Pro residues" evidence="5">
    <location>
        <begin position="12"/>
        <end position="25"/>
    </location>
</feature>
<dbReference type="Gene3D" id="1.10.10.60">
    <property type="entry name" value="Homeodomain-like"/>
    <property type="match status" value="1"/>
</dbReference>
<dbReference type="InterPro" id="IPR050109">
    <property type="entry name" value="HTH-type_TetR-like_transc_reg"/>
</dbReference>
<dbReference type="Gene3D" id="1.10.357.10">
    <property type="entry name" value="Tetracycline Repressor, domain 2"/>
    <property type="match status" value="1"/>
</dbReference>
<dbReference type="STRING" id="1108044.GOOTI_005_00630"/>
<dbReference type="NCBIfam" id="TIGR03968">
    <property type="entry name" value="mycofact_TetR"/>
    <property type="match status" value="1"/>
</dbReference>
<proteinExistence type="predicted"/>
<dbReference type="GO" id="GO:0000976">
    <property type="term" value="F:transcription cis-regulatory region binding"/>
    <property type="evidence" value="ECO:0007669"/>
    <property type="project" value="TreeGrafter"/>
</dbReference>
<keyword evidence="8" id="KW-1185">Reference proteome</keyword>
<keyword evidence="2 4" id="KW-0238">DNA-binding</keyword>
<comment type="caution">
    <text evidence="7">The sequence shown here is derived from an EMBL/GenBank/DDBJ whole genome shotgun (WGS) entry which is preliminary data.</text>
</comment>
<dbReference type="OrthoDB" id="956698at2"/>
<dbReference type="InterPro" id="IPR009057">
    <property type="entry name" value="Homeodomain-like_sf"/>
</dbReference>
<dbReference type="GO" id="GO:0003700">
    <property type="term" value="F:DNA-binding transcription factor activity"/>
    <property type="evidence" value="ECO:0007669"/>
    <property type="project" value="TreeGrafter"/>
</dbReference>
<dbReference type="Proteomes" id="UP000005038">
    <property type="component" value="Unassembled WGS sequence"/>
</dbReference>
<dbReference type="PANTHER" id="PTHR30055:SF238">
    <property type="entry name" value="MYCOFACTOCIN BIOSYNTHESIS TRANSCRIPTIONAL REGULATOR MFTR-RELATED"/>
    <property type="match status" value="1"/>
</dbReference>
<feature type="compositionally biased region" description="Basic residues" evidence="5">
    <location>
        <begin position="26"/>
        <end position="38"/>
    </location>
</feature>
<dbReference type="PRINTS" id="PR00455">
    <property type="entry name" value="HTHTETR"/>
</dbReference>
<reference evidence="7" key="1">
    <citation type="submission" date="2012-02" db="EMBL/GenBank/DDBJ databases">
        <title>Whole genome shotgun sequence of Gordonia otitidis NBRC 100426.</title>
        <authorList>
            <person name="Yoshida I."/>
            <person name="Hosoyama A."/>
            <person name="Tsuchikane K."/>
            <person name="Katsumata H."/>
            <person name="Yamazaki S."/>
            <person name="Fujita N."/>
        </authorList>
    </citation>
    <scope>NUCLEOTIDE SEQUENCE [LARGE SCALE GENOMIC DNA]</scope>
    <source>
        <strain evidence="7">NBRC 100426</strain>
    </source>
</reference>
<keyword evidence="1" id="KW-0805">Transcription regulation</keyword>
<accession>H5TFX7</accession>
<feature type="compositionally biased region" description="Polar residues" evidence="5">
    <location>
        <begin position="1"/>
        <end position="10"/>
    </location>
</feature>
<dbReference type="PANTHER" id="PTHR30055">
    <property type="entry name" value="HTH-TYPE TRANSCRIPTIONAL REGULATOR RUTR"/>
    <property type="match status" value="1"/>
</dbReference>
<organism evidence="7 8">
    <name type="scientific">Gordonia otitidis (strain DSM 44809 / CCUG 52243 / JCM 12355 / NBRC 100426 / IFM 10032)</name>
    <dbReference type="NCBI Taxonomy" id="1108044"/>
    <lineage>
        <taxon>Bacteria</taxon>
        <taxon>Bacillati</taxon>
        <taxon>Actinomycetota</taxon>
        <taxon>Actinomycetes</taxon>
        <taxon>Mycobacteriales</taxon>
        <taxon>Gordoniaceae</taxon>
        <taxon>Gordonia</taxon>
    </lineage>
</organism>
<gene>
    <name evidence="7" type="ORF">GOOTI_005_00630</name>
</gene>
<evidence type="ECO:0000256" key="3">
    <source>
        <dbReference type="ARBA" id="ARBA00023163"/>
    </source>
</evidence>
<dbReference type="InterPro" id="IPR023851">
    <property type="entry name" value="Tscrpt_reg_TetR-type"/>
</dbReference>
<dbReference type="InterPro" id="IPR001647">
    <property type="entry name" value="HTH_TetR"/>
</dbReference>
<feature type="region of interest" description="Disordered" evidence="5">
    <location>
        <begin position="1"/>
        <end position="51"/>
    </location>
</feature>
<evidence type="ECO:0000256" key="4">
    <source>
        <dbReference type="PROSITE-ProRule" id="PRU00335"/>
    </source>
</evidence>
<name>H5TFX7_GORO1</name>
<feature type="DNA-binding region" description="H-T-H motif" evidence="4">
    <location>
        <begin position="70"/>
        <end position="89"/>
    </location>
</feature>
<dbReference type="InterPro" id="IPR041347">
    <property type="entry name" value="MftR_C"/>
</dbReference>